<feature type="domain" description="Acyl-CoA thioesterase-like C-terminal" evidence="2">
    <location>
        <begin position="138"/>
        <end position="272"/>
    </location>
</feature>
<evidence type="ECO:0000259" key="1">
    <source>
        <dbReference type="Pfam" id="PF13622"/>
    </source>
</evidence>
<dbReference type="SUPFAM" id="SSF54637">
    <property type="entry name" value="Thioesterase/thiol ester dehydrase-isomerase"/>
    <property type="match status" value="2"/>
</dbReference>
<evidence type="ECO:0000313" key="4">
    <source>
        <dbReference type="Proteomes" id="UP000318336"/>
    </source>
</evidence>
<dbReference type="EMBL" id="VFOK01000001">
    <property type="protein sequence ID" value="TQL34891.1"/>
    <property type="molecule type" value="Genomic_DNA"/>
</dbReference>
<comment type="caution">
    <text evidence="3">The sequence shown here is derived from an EMBL/GenBank/DDBJ whole genome shotgun (WGS) entry which is preliminary data.</text>
</comment>
<gene>
    <name evidence="3" type="ORF">FB554_3073</name>
</gene>
<dbReference type="Proteomes" id="UP000318336">
    <property type="component" value="Unassembled WGS sequence"/>
</dbReference>
<dbReference type="OrthoDB" id="5418286at2"/>
<feature type="domain" description="Acyl-CoA thioesterase-like N-terminal HotDog" evidence="1">
    <location>
        <begin position="24"/>
        <end position="113"/>
    </location>
</feature>
<organism evidence="3 4">
    <name type="scientific">Barrientosiimonas humi</name>
    <dbReference type="NCBI Taxonomy" id="999931"/>
    <lineage>
        <taxon>Bacteria</taxon>
        <taxon>Bacillati</taxon>
        <taxon>Actinomycetota</taxon>
        <taxon>Actinomycetes</taxon>
        <taxon>Micrococcales</taxon>
        <taxon>Dermacoccaceae</taxon>
        <taxon>Barrientosiimonas</taxon>
    </lineage>
</organism>
<evidence type="ECO:0000259" key="2">
    <source>
        <dbReference type="Pfam" id="PF20789"/>
    </source>
</evidence>
<keyword evidence="4" id="KW-1185">Reference proteome</keyword>
<dbReference type="RefSeq" id="WP_142007231.1">
    <property type="nucleotide sequence ID" value="NZ_CAJTBP010000001.1"/>
</dbReference>
<protein>
    <submittedName>
        <fullName evidence="3">Thioesterase superfamily protein</fullName>
    </submittedName>
</protein>
<dbReference type="Pfam" id="PF13622">
    <property type="entry name" value="4HBT_3"/>
    <property type="match status" value="1"/>
</dbReference>
<name>A0A542XGD6_9MICO</name>
<proteinExistence type="predicted"/>
<sequence>MSEFEDALTLRDGEFPGSYAVDISAGWTIGGGINGGLLLATMAKAMSDALGGRGHTEPLAVSAYYLSPTRPGLAMVETDIARQGGSSSTGSAALVQYADDGRREERIRAMGSFTDLSRLPTEATTRLTPPDLPPVEQCVSKDDAPAGSPVPDAPLLERTDVRFDPASAGWAMGQPSGRGLIQAYFRLADGQEPDPFVLLFACDALPPVSMDLGRYGWAPTIEFTVNVVARPAPGWLRIKHYTEHTAAGHFVEDCQVWDSEDTLVAQSRQLARMPREPKA</sequence>
<dbReference type="PANTHER" id="PTHR38110">
    <property type="entry name" value="CHROMOSOME 23, WHOLE GENOME SHOTGUN SEQUENCE"/>
    <property type="match status" value="1"/>
</dbReference>
<dbReference type="InterPro" id="IPR029069">
    <property type="entry name" value="HotDog_dom_sf"/>
</dbReference>
<dbReference type="InterPro" id="IPR049449">
    <property type="entry name" value="TesB_ACOT8-like_N"/>
</dbReference>
<dbReference type="InterPro" id="IPR049450">
    <property type="entry name" value="ACOT8-like_C"/>
</dbReference>
<dbReference type="Pfam" id="PF20789">
    <property type="entry name" value="4HBT_3C"/>
    <property type="match status" value="1"/>
</dbReference>
<dbReference type="InterPro" id="IPR052389">
    <property type="entry name" value="Sec_Metab_Biosynth-Assoc"/>
</dbReference>
<dbReference type="AlphaFoldDB" id="A0A542XGD6"/>
<accession>A0A542XGD6</accession>
<dbReference type="Gene3D" id="2.40.160.210">
    <property type="entry name" value="Acyl-CoA thioesterase, double hotdog domain"/>
    <property type="match status" value="1"/>
</dbReference>
<evidence type="ECO:0000313" key="3">
    <source>
        <dbReference type="EMBL" id="TQL34891.1"/>
    </source>
</evidence>
<dbReference type="PANTHER" id="PTHR38110:SF1">
    <property type="entry name" value="THIOESTERASE DOMAIN-CONTAINING PROTEIN"/>
    <property type="match status" value="1"/>
</dbReference>
<reference evidence="3 4" key="1">
    <citation type="submission" date="2019-06" db="EMBL/GenBank/DDBJ databases">
        <title>Sequencing the genomes of 1000 actinobacteria strains.</title>
        <authorList>
            <person name="Klenk H.-P."/>
        </authorList>
    </citation>
    <scope>NUCLEOTIDE SEQUENCE [LARGE SCALE GENOMIC DNA]</scope>
    <source>
        <strain evidence="3 4">DSM 24617</strain>
    </source>
</reference>
<dbReference type="InterPro" id="IPR042171">
    <property type="entry name" value="Acyl-CoA_hotdog"/>
</dbReference>